<gene>
    <name evidence="1" type="ORF">RJT34_20295</name>
</gene>
<protein>
    <submittedName>
        <fullName evidence="1">Uncharacterized protein</fullName>
    </submittedName>
</protein>
<dbReference type="AlphaFoldDB" id="A0AAN9ISY6"/>
<sequence>MHASCAGEILVKPVQSVLGDKYGTPVIGNKRIPYFLHAAKVPASMDYFSSSIWQNHPTNLHVSCEDHWIASCLKKSIHGIHLLSPNLAFFIITNTLPHSKDLNCRSFLTTGKSHPYTHTKPDLLSPTRTLFLESISNPPPSSIHTWLRR</sequence>
<proteinExistence type="predicted"/>
<keyword evidence="2" id="KW-1185">Reference proteome</keyword>
<dbReference type="EMBL" id="JAYKXN010000005">
    <property type="protein sequence ID" value="KAK7285521.1"/>
    <property type="molecule type" value="Genomic_DNA"/>
</dbReference>
<accession>A0AAN9ISY6</accession>
<reference evidence="1 2" key="1">
    <citation type="submission" date="2024-01" db="EMBL/GenBank/DDBJ databases">
        <title>The genomes of 5 underutilized Papilionoideae crops provide insights into root nodulation and disease resistance.</title>
        <authorList>
            <person name="Yuan L."/>
        </authorList>
    </citation>
    <scope>NUCLEOTIDE SEQUENCE [LARGE SCALE GENOMIC DNA]</scope>
    <source>
        <strain evidence="1">LY-2023</strain>
        <tissue evidence="1">Leaf</tissue>
    </source>
</reference>
<evidence type="ECO:0000313" key="2">
    <source>
        <dbReference type="Proteomes" id="UP001359559"/>
    </source>
</evidence>
<dbReference type="Proteomes" id="UP001359559">
    <property type="component" value="Unassembled WGS sequence"/>
</dbReference>
<name>A0AAN9ISY6_CLITE</name>
<organism evidence="1 2">
    <name type="scientific">Clitoria ternatea</name>
    <name type="common">Butterfly pea</name>
    <dbReference type="NCBI Taxonomy" id="43366"/>
    <lineage>
        <taxon>Eukaryota</taxon>
        <taxon>Viridiplantae</taxon>
        <taxon>Streptophyta</taxon>
        <taxon>Embryophyta</taxon>
        <taxon>Tracheophyta</taxon>
        <taxon>Spermatophyta</taxon>
        <taxon>Magnoliopsida</taxon>
        <taxon>eudicotyledons</taxon>
        <taxon>Gunneridae</taxon>
        <taxon>Pentapetalae</taxon>
        <taxon>rosids</taxon>
        <taxon>fabids</taxon>
        <taxon>Fabales</taxon>
        <taxon>Fabaceae</taxon>
        <taxon>Papilionoideae</taxon>
        <taxon>50 kb inversion clade</taxon>
        <taxon>NPAAA clade</taxon>
        <taxon>indigoferoid/millettioid clade</taxon>
        <taxon>Phaseoleae</taxon>
        <taxon>Clitoria</taxon>
    </lineage>
</organism>
<comment type="caution">
    <text evidence="1">The sequence shown here is derived from an EMBL/GenBank/DDBJ whole genome shotgun (WGS) entry which is preliminary data.</text>
</comment>
<evidence type="ECO:0000313" key="1">
    <source>
        <dbReference type="EMBL" id="KAK7285521.1"/>
    </source>
</evidence>